<dbReference type="InterPro" id="IPR009000">
    <property type="entry name" value="Transl_B-barrel_sf"/>
</dbReference>
<keyword evidence="7" id="KW-1185">Reference proteome</keyword>
<dbReference type="GO" id="GO:0005840">
    <property type="term" value="C:ribosome"/>
    <property type="evidence" value="ECO:0007669"/>
    <property type="project" value="InterPro"/>
</dbReference>
<dbReference type="OMA" id="TDFSEHR"/>
<evidence type="ECO:0000256" key="2">
    <source>
        <dbReference type="ARBA" id="ARBA00022517"/>
    </source>
</evidence>
<dbReference type="PANTHER" id="PTHR33692">
    <property type="entry name" value="RIBOSOME MATURATION FACTOR RIMM"/>
    <property type="match status" value="1"/>
</dbReference>
<reference evidence="6 7" key="2">
    <citation type="journal article" date="2007" name="BMC Biol.">
        <title>A 100%-complete sequence reveals unusually simple genomic features in the hot-spring red alga Cyanidioschyzon merolae.</title>
        <authorList>
            <person name="Nozaki H."/>
            <person name="Takano H."/>
            <person name="Misumi O."/>
            <person name="Terasawa K."/>
            <person name="Matsuzaki M."/>
            <person name="Maruyama S."/>
            <person name="Nishida K."/>
            <person name="Yagisawa F."/>
            <person name="Yoshida Y."/>
            <person name="Fujiwara T."/>
            <person name="Takio S."/>
            <person name="Tamura K."/>
            <person name="Chung S.J."/>
            <person name="Nakamura S."/>
            <person name="Kuroiwa H."/>
            <person name="Tanaka K."/>
            <person name="Sato N."/>
            <person name="Kuroiwa T."/>
        </authorList>
    </citation>
    <scope>NUCLEOTIDE SEQUENCE [LARGE SCALE GENOMIC DNA]</scope>
    <source>
        <strain evidence="6 7">10D</strain>
    </source>
</reference>
<organism evidence="6 7">
    <name type="scientific">Cyanidioschyzon merolae (strain NIES-3377 / 10D)</name>
    <name type="common">Unicellular red alga</name>
    <dbReference type="NCBI Taxonomy" id="280699"/>
    <lineage>
        <taxon>Eukaryota</taxon>
        <taxon>Rhodophyta</taxon>
        <taxon>Bangiophyceae</taxon>
        <taxon>Cyanidiales</taxon>
        <taxon>Cyanidiaceae</taxon>
        <taxon>Cyanidioschyzon</taxon>
    </lineage>
</organism>
<evidence type="ECO:0000256" key="3">
    <source>
        <dbReference type="ARBA" id="ARBA00022552"/>
    </source>
</evidence>
<dbReference type="Pfam" id="PF01782">
    <property type="entry name" value="RimM"/>
    <property type="match status" value="1"/>
</dbReference>
<proteinExistence type="inferred from homology"/>
<evidence type="ECO:0000313" key="6">
    <source>
        <dbReference type="EMBL" id="BAM82811.1"/>
    </source>
</evidence>
<dbReference type="PANTHER" id="PTHR33692:SF1">
    <property type="entry name" value="RIBOSOME MATURATION FACTOR RIMM"/>
    <property type="match status" value="1"/>
</dbReference>
<evidence type="ECO:0000313" key="7">
    <source>
        <dbReference type="Proteomes" id="UP000007014"/>
    </source>
</evidence>
<dbReference type="STRING" id="280699.M1UWX5"/>
<evidence type="ECO:0000259" key="5">
    <source>
        <dbReference type="Pfam" id="PF01782"/>
    </source>
</evidence>
<dbReference type="RefSeq" id="XP_005538847.1">
    <property type="nucleotide sequence ID" value="XM_005538790.1"/>
</dbReference>
<dbReference type="SUPFAM" id="SSF50447">
    <property type="entry name" value="Translation proteins"/>
    <property type="match status" value="1"/>
</dbReference>
<evidence type="ECO:0000256" key="1">
    <source>
        <dbReference type="ARBA" id="ARBA00022490"/>
    </source>
</evidence>
<keyword evidence="4" id="KW-0143">Chaperone</keyword>
<accession>M1UWX5</accession>
<name>M1UWX5_CYAM1</name>
<reference evidence="6 7" key="1">
    <citation type="journal article" date="2004" name="Nature">
        <title>Genome sequence of the ultrasmall unicellular red alga Cyanidioschyzon merolae 10D.</title>
        <authorList>
            <person name="Matsuzaki M."/>
            <person name="Misumi O."/>
            <person name="Shin-i T."/>
            <person name="Maruyama S."/>
            <person name="Takahara M."/>
            <person name="Miyagishima S."/>
            <person name="Mori T."/>
            <person name="Nishida K."/>
            <person name="Yagisawa F."/>
            <person name="Nishida K."/>
            <person name="Yoshida Y."/>
            <person name="Nishimura Y."/>
            <person name="Nakao S."/>
            <person name="Kobayashi T."/>
            <person name="Momoyama Y."/>
            <person name="Higashiyama T."/>
            <person name="Minoda A."/>
            <person name="Sano M."/>
            <person name="Nomoto H."/>
            <person name="Oishi K."/>
            <person name="Hayashi H."/>
            <person name="Ohta F."/>
            <person name="Nishizaka S."/>
            <person name="Haga S."/>
            <person name="Miura S."/>
            <person name="Morishita T."/>
            <person name="Kabeya Y."/>
            <person name="Terasawa K."/>
            <person name="Suzuki Y."/>
            <person name="Ishii Y."/>
            <person name="Asakawa S."/>
            <person name="Takano H."/>
            <person name="Ohta N."/>
            <person name="Kuroiwa H."/>
            <person name="Tanaka K."/>
            <person name="Shimizu N."/>
            <person name="Sugano S."/>
            <person name="Sato N."/>
            <person name="Nozaki H."/>
            <person name="Ogasawara N."/>
            <person name="Kohara Y."/>
            <person name="Kuroiwa T."/>
        </authorList>
    </citation>
    <scope>NUCLEOTIDE SEQUENCE [LARGE SCALE GENOMIC DNA]</scope>
    <source>
        <strain evidence="6 7">10D</strain>
    </source>
</reference>
<gene>
    <name evidence="6" type="ORF">CYME_CMS193C</name>
</gene>
<evidence type="ECO:0000256" key="4">
    <source>
        <dbReference type="ARBA" id="ARBA00023186"/>
    </source>
</evidence>
<dbReference type="GeneID" id="16997618"/>
<keyword evidence="1" id="KW-0963">Cytoplasm</keyword>
<keyword evidence="2" id="KW-0690">Ribosome biogenesis</keyword>
<dbReference type="AlphaFoldDB" id="M1UWX5"/>
<dbReference type="HOGENOM" id="CLU_755154_0_0_1"/>
<dbReference type="InterPro" id="IPR002676">
    <property type="entry name" value="RimM_N"/>
</dbReference>
<dbReference type="OrthoDB" id="532420at2759"/>
<dbReference type="HAMAP" id="MF_00014">
    <property type="entry name" value="Ribosome_mat_RimM"/>
    <property type="match status" value="1"/>
</dbReference>
<keyword evidence="3" id="KW-0698">rRNA processing</keyword>
<dbReference type="EMBL" id="AP006501">
    <property type="protein sequence ID" value="BAM82811.1"/>
    <property type="molecule type" value="Genomic_DNA"/>
</dbReference>
<dbReference type="GO" id="GO:0006364">
    <property type="term" value="P:rRNA processing"/>
    <property type="evidence" value="ECO:0007669"/>
    <property type="project" value="UniProtKB-KW"/>
</dbReference>
<dbReference type="GO" id="GO:0043022">
    <property type="term" value="F:ribosome binding"/>
    <property type="evidence" value="ECO:0007669"/>
    <property type="project" value="InterPro"/>
</dbReference>
<protein>
    <recommendedName>
        <fullName evidence="5">RimM N-terminal domain-containing protein</fullName>
    </recommendedName>
</protein>
<dbReference type="KEGG" id="cme:CYME_CMS193C"/>
<dbReference type="Gene3D" id="2.40.30.60">
    <property type="entry name" value="RimM"/>
    <property type="match status" value="1"/>
</dbReference>
<dbReference type="Proteomes" id="UP000007014">
    <property type="component" value="Chromosome 19"/>
</dbReference>
<dbReference type="InterPro" id="IPR011961">
    <property type="entry name" value="RimM"/>
</dbReference>
<feature type="domain" description="RimM N-terminal" evidence="5">
    <location>
        <begin position="131"/>
        <end position="217"/>
    </location>
</feature>
<dbReference type="eggNOG" id="KOG2388">
    <property type="taxonomic scope" value="Eukaryota"/>
</dbReference>
<sequence>MRDVNSLLVSRKLARTLVCWSHVNGFCSSGGRIGCQSRSDLTQLVQRRKLTFGSVVLESENQKRCLSSMQRRRLVSLVIYSDPDALDGRHSRTPNELDFDDGTAAAAADIGSEATAAAAAYDPSRFGFIEIGTIAGPHGVRGECKVRLNTDFARERLPKEPAQRYIKLAHRVYPRPVWVQDGRPASQANVWIIRVRGVEDRDAASQLRGACLYVHESEQRPQSLGADEYIITEWIGRPAILRETLEKLQAQADFLWTREWVFKHCLGRVAGVILRNEHGGAHDALELLLFEGNRSLEVPFLEAFVQEMDIAAHEGAADAETQPPSLTKLAVLDLPPGMLDLARPRERKKRLRIRGYLPPCRTIVHAA</sequence>
<dbReference type="InterPro" id="IPR036976">
    <property type="entry name" value="RimM_N_sf"/>
</dbReference>
<dbReference type="Gramene" id="CMS193CT">
    <property type="protein sequence ID" value="CMS193CT"/>
    <property type="gene ID" value="CMS193C"/>
</dbReference>